<name>A0A3B0MF66_THEAN</name>
<feature type="region of interest" description="Disordered" evidence="1">
    <location>
        <begin position="413"/>
        <end position="443"/>
    </location>
</feature>
<dbReference type="EMBL" id="UIVS01000001">
    <property type="protein sequence ID" value="SVP89462.1"/>
    <property type="molecule type" value="Genomic_DNA"/>
</dbReference>
<feature type="compositionally biased region" description="Basic residues" evidence="1">
    <location>
        <begin position="9"/>
        <end position="25"/>
    </location>
</feature>
<protein>
    <submittedName>
        <fullName evidence="2">Uncharacterized protein</fullName>
    </submittedName>
</protein>
<feature type="compositionally biased region" description="Basic and acidic residues" evidence="1">
    <location>
        <begin position="326"/>
        <end position="346"/>
    </location>
</feature>
<evidence type="ECO:0000256" key="1">
    <source>
        <dbReference type="SAM" id="MobiDB-lite"/>
    </source>
</evidence>
<accession>A0A3B0MF66</accession>
<gene>
    <name evidence="2" type="ORF">TAT_000015700</name>
    <name evidence="3" type="ORF">TAV_000015500</name>
</gene>
<dbReference type="AlphaFoldDB" id="A0A3B0MF66"/>
<feature type="region of interest" description="Disordered" evidence="1">
    <location>
        <begin position="319"/>
        <end position="346"/>
    </location>
</feature>
<evidence type="ECO:0000313" key="3">
    <source>
        <dbReference type="EMBL" id="SVP89462.1"/>
    </source>
</evidence>
<feature type="region of interest" description="Disordered" evidence="1">
    <location>
        <begin position="1"/>
        <end position="46"/>
    </location>
</feature>
<sequence length="788" mass="89209">MKQEEPRKRELRKASGHGHMTRGKYQKLQEKNSAKIQSPEGMDEESFTAKIKETINQGDTEKYSNMTGTWFPQQMWPPGQVMGVPDGQKMMAKQPNFFMPPMPPQMGHQMHPQMGPMGPQMQHPQMYPGPVGHHMPNMQPMPMQHHNQMPPKMGNQMPMKQMNPKMPHVGQMIMPGMRNVQFSPKSSQTCPPVMMKNIPTIQGMPPLPTMAGMGPMPTMPPMPNMFMNNSMFPQMYPRMGPKSPSYIRQQAIKNRYTKPPAPSPKNMDAFLNETLESDEKTDWNVALREEITRILKSELTRFNDLHDLSDIYSGSNLGDKSYLTSKPDKTENKKDKKSDKEKKEEMDKPFHYVDLEKIVEVLIEKFKPVMEEMWSETKKYHQYGLDEFYYLLTQGSNTLNTTTNGNLQILTISGNKSSETQETNKKEWHKEEDNGSNEKGSGGSELVVLRDLTGLKSLFQKRDEIEKLLASYRNISRLSFGNNYFTFSSFTTGPMPSETDPNLTNDKKEDIYLKKAIEYADVASNQKLLVNNVTALDFRSALLGNNLQNYLPNPYRSGLIEIINTVHFDLGTPPPLSPKFNKREPEQDTVLNKVYETLQNFQNAEANTAKPPHSNLSFAKFMASHNPYSREDRLKEILNNQVPVNKGFKLPHPMKMYPNLPPNMGVIHPNMNTMPTNMANAGGNMPNMGPNMGNFPPPLGNMPMNMDPMPNIPPNMNGITGNNNMGNNVNNVPGNMNGMGTGMGNMPIHQGHPQNYTIPSGAVPQQMQMPMPNVPPHIQTGNTQFYNK</sequence>
<reference evidence="2" key="1">
    <citation type="submission" date="2018-07" db="EMBL/GenBank/DDBJ databases">
        <authorList>
            <person name="Quirk P.G."/>
            <person name="Krulwich T.A."/>
        </authorList>
    </citation>
    <scope>NUCLEOTIDE SEQUENCE</scope>
    <source>
        <strain evidence="2">Anand</strain>
    </source>
</reference>
<dbReference type="VEuPathDB" id="PiroplasmaDB:TA20045"/>
<dbReference type="EMBL" id="UIVT01000001">
    <property type="protein sequence ID" value="SVP88292.1"/>
    <property type="molecule type" value="Genomic_DNA"/>
</dbReference>
<evidence type="ECO:0000313" key="2">
    <source>
        <dbReference type="EMBL" id="SVP88292.1"/>
    </source>
</evidence>
<feature type="compositionally biased region" description="Basic and acidic residues" evidence="1">
    <location>
        <begin position="422"/>
        <end position="433"/>
    </location>
</feature>
<proteinExistence type="predicted"/>
<organism evidence="2">
    <name type="scientific">Theileria annulata</name>
    <dbReference type="NCBI Taxonomy" id="5874"/>
    <lineage>
        <taxon>Eukaryota</taxon>
        <taxon>Sar</taxon>
        <taxon>Alveolata</taxon>
        <taxon>Apicomplexa</taxon>
        <taxon>Aconoidasida</taxon>
        <taxon>Piroplasmida</taxon>
        <taxon>Theileriidae</taxon>
        <taxon>Theileria</taxon>
    </lineage>
</organism>